<dbReference type="PANTHER" id="PTHR30154">
    <property type="entry name" value="LEUCINE-RESPONSIVE REGULATORY PROTEIN"/>
    <property type="match status" value="1"/>
</dbReference>
<evidence type="ECO:0000256" key="1">
    <source>
        <dbReference type="ARBA" id="ARBA00023015"/>
    </source>
</evidence>
<evidence type="ECO:0000259" key="4">
    <source>
        <dbReference type="PROSITE" id="PS50956"/>
    </source>
</evidence>
<reference evidence="5" key="2">
    <citation type="submission" date="2020-09" db="EMBL/GenBank/DDBJ databases">
        <authorList>
            <person name="Sun Q."/>
            <person name="Zhou Y."/>
        </authorList>
    </citation>
    <scope>NUCLEOTIDE SEQUENCE</scope>
    <source>
        <strain evidence="5">CGMCC 1.15179</strain>
    </source>
</reference>
<reference evidence="5" key="1">
    <citation type="journal article" date="2014" name="Int. J. Syst. Evol. Microbiol.">
        <title>Complete genome sequence of Corynebacterium casei LMG S-19264T (=DSM 44701T), isolated from a smear-ripened cheese.</title>
        <authorList>
            <consortium name="US DOE Joint Genome Institute (JGI-PGF)"/>
            <person name="Walter F."/>
            <person name="Albersmeier A."/>
            <person name="Kalinowski J."/>
            <person name="Ruckert C."/>
        </authorList>
    </citation>
    <scope>NUCLEOTIDE SEQUENCE</scope>
    <source>
        <strain evidence="5">CGMCC 1.15179</strain>
    </source>
</reference>
<dbReference type="GO" id="GO:0043200">
    <property type="term" value="P:response to amino acid"/>
    <property type="evidence" value="ECO:0007669"/>
    <property type="project" value="TreeGrafter"/>
</dbReference>
<dbReference type="GO" id="GO:0043565">
    <property type="term" value="F:sequence-specific DNA binding"/>
    <property type="evidence" value="ECO:0007669"/>
    <property type="project" value="InterPro"/>
</dbReference>
<accession>A0A8J2Y911</accession>
<dbReference type="SUPFAM" id="SSF46785">
    <property type="entry name" value="Winged helix' DNA-binding domain"/>
    <property type="match status" value="1"/>
</dbReference>
<keyword evidence="3" id="KW-0804">Transcription</keyword>
<dbReference type="InterPro" id="IPR011008">
    <property type="entry name" value="Dimeric_a/b-barrel"/>
</dbReference>
<dbReference type="GO" id="GO:0005829">
    <property type="term" value="C:cytosol"/>
    <property type="evidence" value="ECO:0007669"/>
    <property type="project" value="TreeGrafter"/>
</dbReference>
<dbReference type="InterPro" id="IPR019888">
    <property type="entry name" value="Tscrpt_reg_AsnC-like"/>
</dbReference>
<dbReference type="RefSeq" id="WP_229751845.1">
    <property type="nucleotide sequence ID" value="NZ_BMHQ01000003.1"/>
</dbReference>
<dbReference type="CDD" id="cd00090">
    <property type="entry name" value="HTH_ARSR"/>
    <property type="match status" value="1"/>
</dbReference>
<comment type="caution">
    <text evidence="5">The sequence shown here is derived from an EMBL/GenBank/DDBJ whole genome shotgun (WGS) entry which is preliminary data.</text>
</comment>
<dbReference type="Gene3D" id="3.30.70.920">
    <property type="match status" value="1"/>
</dbReference>
<dbReference type="Proteomes" id="UP000625210">
    <property type="component" value="Unassembled WGS sequence"/>
</dbReference>
<dbReference type="AlphaFoldDB" id="A0A8J2Y911"/>
<dbReference type="InterPro" id="IPR011991">
    <property type="entry name" value="ArsR-like_HTH"/>
</dbReference>
<evidence type="ECO:0000313" key="6">
    <source>
        <dbReference type="Proteomes" id="UP000625210"/>
    </source>
</evidence>
<dbReference type="PANTHER" id="PTHR30154:SF34">
    <property type="entry name" value="TRANSCRIPTIONAL REGULATOR AZLB"/>
    <property type="match status" value="1"/>
</dbReference>
<dbReference type="PROSITE" id="PS50956">
    <property type="entry name" value="HTH_ASNC_2"/>
    <property type="match status" value="1"/>
</dbReference>
<dbReference type="Gene3D" id="1.10.10.10">
    <property type="entry name" value="Winged helix-like DNA-binding domain superfamily/Winged helix DNA-binding domain"/>
    <property type="match status" value="1"/>
</dbReference>
<dbReference type="Pfam" id="PF13404">
    <property type="entry name" value="HTH_AsnC-type"/>
    <property type="match status" value="1"/>
</dbReference>
<dbReference type="EMBL" id="BMHQ01000003">
    <property type="protein sequence ID" value="GGE12714.1"/>
    <property type="molecule type" value="Genomic_DNA"/>
</dbReference>
<dbReference type="InterPro" id="IPR000485">
    <property type="entry name" value="AsnC-type_HTH_dom"/>
</dbReference>
<name>A0A8J2Y911_9BACL</name>
<dbReference type="InterPro" id="IPR036390">
    <property type="entry name" value="WH_DNA-bd_sf"/>
</dbReference>
<protein>
    <submittedName>
        <fullName evidence="5">Transcriptional regulator</fullName>
    </submittedName>
</protein>
<keyword evidence="6" id="KW-1185">Reference proteome</keyword>
<dbReference type="PRINTS" id="PR00033">
    <property type="entry name" value="HTHASNC"/>
</dbReference>
<dbReference type="Pfam" id="PF01037">
    <property type="entry name" value="AsnC_trans_reg"/>
    <property type="match status" value="1"/>
</dbReference>
<dbReference type="SUPFAM" id="SSF54909">
    <property type="entry name" value="Dimeric alpha+beta barrel"/>
    <property type="match status" value="1"/>
</dbReference>
<dbReference type="InterPro" id="IPR036388">
    <property type="entry name" value="WH-like_DNA-bd_sf"/>
</dbReference>
<evidence type="ECO:0000256" key="2">
    <source>
        <dbReference type="ARBA" id="ARBA00023125"/>
    </source>
</evidence>
<feature type="domain" description="HTH asnC-type" evidence="4">
    <location>
        <begin position="13"/>
        <end position="73"/>
    </location>
</feature>
<organism evidence="5 6">
    <name type="scientific">Marinithermofilum abyssi</name>
    <dbReference type="NCBI Taxonomy" id="1571185"/>
    <lineage>
        <taxon>Bacteria</taxon>
        <taxon>Bacillati</taxon>
        <taxon>Bacillota</taxon>
        <taxon>Bacilli</taxon>
        <taxon>Bacillales</taxon>
        <taxon>Thermoactinomycetaceae</taxon>
        <taxon>Marinithermofilum</taxon>
    </lineage>
</organism>
<evidence type="ECO:0000313" key="5">
    <source>
        <dbReference type="EMBL" id="GGE12714.1"/>
    </source>
</evidence>
<evidence type="ECO:0000256" key="3">
    <source>
        <dbReference type="ARBA" id="ARBA00023163"/>
    </source>
</evidence>
<dbReference type="InterPro" id="IPR019887">
    <property type="entry name" value="Tscrpt_reg_AsnC/Lrp_C"/>
</dbReference>
<dbReference type="SMART" id="SM00344">
    <property type="entry name" value="HTH_ASNC"/>
    <property type="match status" value="1"/>
</dbReference>
<sequence length="158" mass="18394">MEDIKNNSWCHELDEIDRQIVIFLEKNARMPFTKIAEKLGVSERTVRIRVAQMQEDGILSLVGVVNPIKVGLNVQTFVHLSVQPNRIEEVVSQLKEMEEVRWIALTTGEYPLMLDVLTRDYDDLSDFVMNKLNKIEGVDRTNVVNVLKKMKSRFNFMR</sequence>
<keyword evidence="2" id="KW-0238">DNA-binding</keyword>
<proteinExistence type="predicted"/>
<gene>
    <name evidence="5" type="ORF">GCM10011571_12660</name>
</gene>
<keyword evidence="1" id="KW-0805">Transcription regulation</keyword>